<evidence type="ECO:0000313" key="2">
    <source>
        <dbReference type="Proteomes" id="UP001321804"/>
    </source>
</evidence>
<dbReference type="KEGG" id="xak:KIMC2_00620"/>
<dbReference type="RefSeq" id="WP_317696861.1">
    <property type="nucleotide sequence ID" value="NZ_AP026801.1"/>
</dbReference>
<dbReference type="AlphaFoldDB" id="A0AAU9D763"/>
<accession>A0AAU9D763</accession>
<dbReference type="Proteomes" id="UP001321804">
    <property type="component" value="Chromosome"/>
</dbReference>
<protein>
    <submittedName>
        <fullName evidence="1">Uncharacterized protein</fullName>
    </submittedName>
</protein>
<dbReference type="EMBL" id="AP026801">
    <property type="protein sequence ID" value="BDR55500.1"/>
    <property type="molecule type" value="Genomic_DNA"/>
</dbReference>
<sequence>MKKVWFFIDDSGVLHHNAPNDIFVYAGYSFINNEKKKTLNVDISFYRKKSTIALVYMAK</sequence>
<name>A0AAU9D763_9LACO</name>
<gene>
    <name evidence="1" type="ORF">KIMC2_00620</name>
</gene>
<keyword evidence="2" id="KW-1185">Reference proteome</keyword>
<proteinExistence type="predicted"/>
<evidence type="ECO:0000313" key="1">
    <source>
        <dbReference type="EMBL" id="BDR55500.1"/>
    </source>
</evidence>
<organism evidence="1 2">
    <name type="scientific">Xylocopilactobacillus apis</name>
    <dbReference type="NCBI Taxonomy" id="2932183"/>
    <lineage>
        <taxon>Bacteria</taxon>
        <taxon>Bacillati</taxon>
        <taxon>Bacillota</taxon>
        <taxon>Bacilli</taxon>
        <taxon>Lactobacillales</taxon>
        <taxon>Lactobacillaceae</taxon>
        <taxon>Xylocopilactobacillus</taxon>
    </lineage>
</organism>
<reference evidence="1 2" key="1">
    <citation type="journal article" date="2023" name="Microbiol. Spectr.">
        <title>Symbiosis of Carpenter Bees with Uncharacterized Lactic Acid Bacteria Showing NAD Auxotrophy.</title>
        <authorList>
            <person name="Kawasaki S."/>
            <person name="Ozawa K."/>
            <person name="Mori T."/>
            <person name="Yamamoto A."/>
            <person name="Ito M."/>
            <person name="Ohkuma M."/>
            <person name="Sakamoto M."/>
            <person name="Matsutani M."/>
        </authorList>
    </citation>
    <scope>NUCLEOTIDE SEQUENCE [LARGE SCALE GENOMIC DNA]</scope>
    <source>
        <strain evidence="1 2">KimC2</strain>
    </source>
</reference>